<dbReference type="RefSeq" id="WP_207123306.1">
    <property type="nucleotide sequence ID" value="NZ_BOPO01000008.1"/>
</dbReference>
<comment type="subcellular location">
    <subcellularLocation>
        <location evidence="1">Cell membrane</location>
        <topology evidence="1">Multi-pass membrane protein</topology>
    </subcellularLocation>
</comment>
<name>A0A8J4EJA1_9ACTN</name>
<feature type="transmembrane region" description="Helical" evidence="7">
    <location>
        <begin position="7"/>
        <end position="29"/>
    </location>
</feature>
<evidence type="ECO:0000256" key="3">
    <source>
        <dbReference type="ARBA" id="ARBA00022475"/>
    </source>
</evidence>
<keyword evidence="6 7" id="KW-0472">Membrane</keyword>
<dbReference type="PANTHER" id="PTHR33452">
    <property type="entry name" value="OXIDOREDUCTASE CATD-RELATED"/>
    <property type="match status" value="1"/>
</dbReference>
<evidence type="ECO:0000256" key="1">
    <source>
        <dbReference type="ARBA" id="ARBA00004651"/>
    </source>
</evidence>
<gene>
    <name evidence="8" type="ORF">NUM_09570</name>
</gene>
<dbReference type="InterPro" id="IPR051907">
    <property type="entry name" value="DoxX-like_oxidoreductase"/>
</dbReference>
<evidence type="ECO:0000313" key="9">
    <source>
        <dbReference type="Proteomes" id="UP000614996"/>
    </source>
</evidence>
<comment type="caution">
    <text evidence="8">The sequence shown here is derived from an EMBL/GenBank/DDBJ whole genome shotgun (WGS) entry which is preliminary data.</text>
</comment>
<dbReference type="InterPro" id="IPR032808">
    <property type="entry name" value="DoxX"/>
</dbReference>
<keyword evidence="3" id="KW-1003">Cell membrane</keyword>
<proteinExistence type="inferred from homology"/>
<reference evidence="9" key="1">
    <citation type="journal article" date="2021" name="Int. J. Syst. Evol. Microbiol.">
        <title>Actinocatenispora comari sp. nov., an endophytic actinomycete isolated from aerial parts of Comarum salesowianum.</title>
        <authorList>
            <person name="Oyunbileg N."/>
            <person name="Iizaka Y."/>
            <person name="Hamada M."/>
            <person name="Davaapurev B.O."/>
            <person name="Fukumoto A."/>
            <person name="Tsetseg B."/>
            <person name="Kato F."/>
            <person name="Tamura T."/>
            <person name="Batkhuu J."/>
            <person name="Anzai Y."/>
        </authorList>
    </citation>
    <scope>NUCLEOTIDE SEQUENCE [LARGE SCALE GENOMIC DNA]</scope>
    <source>
        <strain evidence="9">NUM-2625</strain>
    </source>
</reference>
<accession>A0A8J4EJA1</accession>
<dbReference type="Proteomes" id="UP000614996">
    <property type="component" value="Unassembled WGS sequence"/>
</dbReference>
<evidence type="ECO:0000256" key="2">
    <source>
        <dbReference type="ARBA" id="ARBA00006679"/>
    </source>
</evidence>
<comment type="similarity">
    <text evidence="2">Belongs to the DoxX family.</text>
</comment>
<keyword evidence="4 7" id="KW-0812">Transmembrane</keyword>
<evidence type="ECO:0000313" key="8">
    <source>
        <dbReference type="EMBL" id="GIL25703.1"/>
    </source>
</evidence>
<protein>
    <submittedName>
        <fullName evidence="8">Membrane protein</fullName>
    </submittedName>
</protein>
<evidence type="ECO:0000256" key="6">
    <source>
        <dbReference type="ARBA" id="ARBA00023136"/>
    </source>
</evidence>
<keyword evidence="9" id="KW-1185">Reference proteome</keyword>
<dbReference type="AlphaFoldDB" id="A0A8J4EJA1"/>
<evidence type="ECO:0000256" key="5">
    <source>
        <dbReference type="ARBA" id="ARBA00022989"/>
    </source>
</evidence>
<organism evidence="8 9">
    <name type="scientific">Actinocatenispora comari</name>
    <dbReference type="NCBI Taxonomy" id="2807577"/>
    <lineage>
        <taxon>Bacteria</taxon>
        <taxon>Bacillati</taxon>
        <taxon>Actinomycetota</taxon>
        <taxon>Actinomycetes</taxon>
        <taxon>Micromonosporales</taxon>
        <taxon>Micromonosporaceae</taxon>
        <taxon>Actinocatenispora</taxon>
    </lineage>
</organism>
<dbReference type="GO" id="GO:0005886">
    <property type="term" value="C:plasma membrane"/>
    <property type="evidence" value="ECO:0007669"/>
    <property type="project" value="UniProtKB-SubCell"/>
</dbReference>
<evidence type="ECO:0000256" key="7">
    <source>
        <dbReference type="SAM" id="Phobius"/>
    </source>
</evidence>
<dbReference type="Pfam" id="PF07681">
    <property type="entry name" value="DoxX"/>
    <property type="match status" value="1"/>
</dbReference>
<keyword evidence="5 7" id="KW-1133">Transmembrane helix</keyword>
<feature type="transmembrane region" description="Helical" evidence="7">
    <location>
        <begin position="109"/>
        <end position="129"/>
    </location>
</feature>
<dbReference type="PANTHER" id="PTHR33452:SF1">
    <property type="entry name" value="INNER MEMBRANE PROTEIN YPHA-RELATED"/>
    <property type="match status" value="1"/>
</dbReference>
<dbReference type="EMBL" id="BOPO01000008">
    <property type="protein sequence ID" value="GIL25703.1"/>
    <property type="molecule type" value="Genomic_DNA"/>
</dbReference>
<sequence length="148" mass="15005">MDRHLPTIRAVLALATRLGLGVVFVAHGWQKLVTDGVGATATGFGHLGVPAPTISAWYAALVELVGGVLLIAGLALPVVGALLFLDMAGAFLFVHVSHGVFSAAGGFELVLVLGLAALLVGFAGGPLSLDHLIARRRGRTAVLDPAAA</sequence>
<evidence type="ECO:0000256" key="4">
    <source>
        <dbReference type="ARBA" id="ARBA00022692"/>
    </source>
</evidence>